<sequence>MIDENKQNQLLKTAIKHLLKPLIRFLINKQITLPSLLEVVKSAYVEVAEKDFTIKEKPPTDSRINLLTGVHRKDVKRLRDLNQEHKASERLSINSLMLASWMGEEPYCIDGIPQPLAINGENSFEALANEYSRQNIHASSIMESWLQMGWVEKNKDHKLSLNIDLLQDNQLTEDQLYFFAQNLADHMATSTANLINKEKNFERAVFYNKLSKSSLLALKKSAKSQSLAVLKDLNQQALALQKQDKKAPGPHYRFRLGSYLYTDLDDE</sequence>
<name>A0A1Y5HHE8_OLEAN</name>
<dbReference type="EMBL" id="MABE01000653">
    <property type="protein sequence ID" value="OUS36728.1"/>
    <property type="molecule type" value="Genomic_DNA"/>
</dbReference>
<dbReference type="Proteomes" id="UP000227088">
    <property type="component" value="Unassembled WGS sequence"/>
</dbReference>
<dbReference type="AlphaFoldDB" id="A0A1Y5HHE8"/>
<dbReference type="InterPro" id="IPR045445">
    <property type="entry name" value="DUF6502"/>
</dbReference>
<comment type="caution">
    <text evidence="1">The sequence shown here is derived from an EMBL/GenBank/DDBJ whole genome shotgun (WGS) entry which is preliminary data.</text>
</comment>
<gene>
    <name evidence="1" type="ORF">A9R00_11405</name>
</gene>
<accession>A0A1Y5HHE8</accession>
<evidence type="ECO:0000313" key="1">
    <source>
        <dbReference type="EMBL" id="OUS36728.1"/>
    </source>
</evidence>
<protein>
    <submittedName>
        <fullName evidence="1">Uncharacterized protein</fullName>
    </submittedName>
</protein>
<dbReference type="Pfam" id="PF20112">
    <property type="entry name" value="DUF6502"/>
    <property type="match status" value="1"/>
</dbReference>
<proteinExistence type="predicted"/>
<organism evidence="1 2">
    <name type="scientific">Oleispira antarctica</name>
    <dbReference type="NCBI Taxonomy" id="188908"/>
    <lineage>
        <taxon>Bacteria</taxon>
        <taxon>Pseudomonadati</taxon>
        <taxon>Pseudomonadota</taxon>
        <taxon>Gammaproteobacteria</taxon>
        <taxon>Oceanospirillales</taxon>
        <taxon>Oceanospirillaceae</taxon>
        <taxon>Oleispira</taxon>
    </lineage>
</organism>
<evidence type="ECO:0000313" key="2">
    <source>
        <dbReference type="Proteomes" id="UP000227088"/>
    </source>
</evidence>
<reference evidence="2" key="1">
    <citation type="journal article" date="2017" name="Proc. Natl. Acad. Sci. U.S.A.">
        <title>Simulation of Deepwater Horizon oil plume reveals substrate specialization within a complex community of hydrocarbon degraders.</title>
        <authorList>
            <person name="Hu P."/>
            <person name="Dubinsky E.A."/>
            <person name="Probst A.J."/>
            <person name="Wang J."/>
            <person name="Sieber C.M.K."/>
            <person name="Tom L.M."/>
            <person name="Gardinali P."/>
            <person name="Banfield J.F."/>
            <person name="Atlas R.M."/>
            <person name="Andersen G.L."/>
        </authorList>
    </citation>
    <scope>NUCLEOTIDE SEQUENCE [LARGE SCALE GENOMIC DNA]</scope>
</reference>